<proteinExistence type="predicted"/>
<dbReference type="RefSeq" id="XP_062653561.1">
    <property type="nucleotide sequence ID" value="XM_062797599.1"/>
</dbReference>
<accession>A0AAN6UBU4</accession>
<name>A0AAN6UBU4_9PEZI</name>
<dbReference type="Proteomes" id="UP001302602">
    <property type="component" value="Unassembled WGS sequence"/>
</dbReference>
<keyword evidence="2" id="KW-1185">Reference proteome</keyword>
<organism evidence="1 2">
    <name type="scientific">Parathielavia appendiculata</name>
    <dbReference type="NCBI Taxonomy" id="2587402"/>
    <lineage>
        <taxon>Eukaryota</taxon>
        <taxon>Fungi</taxon>
        <taxon>Dikarya</taxon>
        <taxon>Ascomycota</taxon>
        <taxon>Pezizomycotina</taxon>
        <taxon>Sordariomycetes</taxon>
        <taxon>Sordariomycetidae</taxon>
        <taxon>Sordariales</taxon>
        <taxon>Chaetomiaceae</taxon>
        <taxon>Parathielavia</taxon>
    </lineage>
</organism>
<dbReference type="GeneID" id="87834378"/>
<gene>
    <name evidence="1" type="ORF">N657DRAFT_93245</name>
</gene>
<reference evidence="1" key="1">
    <citation type="journal article" date="2023" name="Mol. Phylogenet. Evol.">
        <title>Genome-scale phylogeny and comparative genomics of the fungal order Sordariales.</title>
        <authorList>
            <person name="Hensen N."/>
            <person name="Bonometti L."/>
            <person name="Westerberg I."/>
            <person name="Brannstrom I.O."/>
            <person name="Guillou S."/>
            <person name="Cros-Aarteil S."/>
            <person name="Calhoun S."/>
            <person name="Haridas S."/>
            <person name="Kuo A."/>
            <person name="Mondo S."/>
            <person name="Pangilinan J."/>
            <person name="Riley R."/>
            <person name="LaButti K."/>
            <person name="Andreopoulos B."/>
            <person name="Lipzen A."/>
            <person name="Chen C."/>
            <person name="Yan M."/>
            <person name="Daum C."/>
            <person name="Ng V."/>
            <person name="Clum A."/>
            <person name="Steindorff A."/>
            <person name="Ohm R.A."/>
            <person name="Martin F."/>
            <person name="Silar P."/>
            <person name="Natvig D.O."/>
            <person name="Lalanne C."/>
            <person name="Gautier V."/>
            <person name="Ament-Velasquez S.L."/>
            <person name="Kruys A."/>
            <person name="Hutchinson M.I."/>
            <person name="Powell A.J."/>
            <person name="Barry K."/>
            <person name="Miller A.N."/>
            <person name="Grigoriev I.V."/>
            <person name="Debuchy R."/>
            <person name="Gladieux P."/>
            <person name="Hiltunen Thoren M."/>
            <person name="Johannesson H."/>
        </authorList>
    </citation>
    <scope>NUCLEOTIDE SEQUENCE</scope>
    <source>
        <strain evidence="1">CBS 731.68</strain>
    </source>
</reference>
<evidence type="ECO:0000313" key="1">
    <source>
        <dbReference type="EMBL" id="KAK4129790.1"/>
    </source>
</evidence>
<dbReference type="AlphaFoldDB" id="A0AAN6UBU4"/>
<comment type="caution">
    <text evidence="1">The sequence shown here is derived from an EMBL/GenBank/DDBJ whole genome shotgun (WGS) entry which is preliminary data.</text>
</comment>
<sequence length="168" mass="18612">MIGLFRHMVLATCTFPADFSLGFPPVLLCLRKRRSSRCNRLADTAMRTTGAELRRQRPSSTSCMAQCTCFQLVEPSPLSLTDGFLLALPTMPGWCASFFFGRSSCRTRDRAIHVRTSSLVIPVHLGACRRSTPCEDAIFLLCTGTDGWRGWPAHPSAVRPSHQHPGVF</sequence>
<protein>
    <submittedName>
        <fullName evidence="1">Uncharacterized protein</fullName>
    </submittedName>
</protein>
<evidence type="ECO:0000313" key="2">
    <source>
        <dbReference type="Proteomes" id="UP001302602"/>
    </source>
</evidence>
<reference evidence="1" key="2">
    <citation type="submission" date="2023-05" db="EMBL/GenBank/DDBJ databases">
        <authorList>
            <consortium name="Lawrence Berkeley National Laboratory"/>
            <person name="Steindorff A."/>
            <person name="Hensen N."/>
            <person name="Bonometti L."/>
            <person name="Westerberg I."/>
            <person name="Brannstrom I.O."/>
            <person name="Guillou S."/>
            <person name="Cros-Aarteil S."/>
            <person name="Calhoun S."/>
            <person name="Haridas S."/>
            <person name="Kuo A."/>
            <person name="Mondo S."/>
            <person name="Pangilinan J."/>
            <person name="Riley R."/>
            <person name="Labutti K."/>
            <person name="Andreopoulos B."/>
            <person name="Lipzen A."/>
            <person name="Chen C."/>
            <person name="Yanf M."/>
            <person name="Daum C."/>
            <person name="Ng V."/>
            <person name="Clum A."/>
            <person name="Ohm R."/>
            <person name="Martin F."/>
            <person name="Silar P."/>
            <person name="Natvig D."/>
            <person name="Lalanne C."/>
            <person name="Gautier V."/>
            <person name="Ament-Velasquez S.L."/>
            <person name="Kruys A."/>
            <person name="Hutchinson M.I."/>
            <person name="Powell A.J."/>
            <person name="Barry K."/>
            <person name="Miller A.N."/>
            <person name="Grigoriev I.V."/>
            <person name="Debuchy R."/>
            <person name="Gladieux P."/>
            <person name="Thoren M.H."/>
            <person name="Johannesson H."/>
        </authorList>
    </citation>
    <scope>NUCLEOTIDE SEQUENCE</scope>
    <source>
        <strain evidence="1">CBS 731.68</strain>
    </source>
</reference>
<dbReference type="EMBL" id="MU853223">
    <property type="protein sequence ID" value="KAK4129790.1"/>
    <property type="molecule type" value="Genomic_DNA"/>
</dbReference>